<feature type="transmembrane region" description="Helical" evidence="1">
    <location>
        <begin position="235"/>
        <end position="263"/>
    </location>
</feature>
<keyword evidence="1" id="KW-0812">Transmembrane</keyword>
<proteinExistence type="predicted"/>
<feature type="transmembrane region" description="Helical" evidence="1">
    <location>
        <begin position="12"/>
        <end position="33"/>
    </location>
</feature>
<dbReference type="Pfam" id="PF10318">
    <property type="entry name" value="7TM_GPCR_Srh"/>
    <property type="match status" value="2"/>
</dbReference>
<protein>
    <recommendedName>
        <fullName evidence="4">G protein-coupled receptor</fullName>
    </recommendedName>
</protein>
<sequence>MCLADDELPFKSITFVCYIVFFPFYLAAFYALIYKCPTYFKHYRVLLLLHVSGNFVFDTFMSFFWHPQFILPWVAICTTGITYDFPYAMFYIFYANLIYTGLVILYMFEYRMTSVVTNMLKSLKRFFQSCQRFIEFECVLICVNLMYCREHMIRFEHKIDIHLRRGPMPYFVFCDRCIFYLDFDFIPCITLLILSASTLSKAAVLVVVYTSVMTRKLQKSTTIMSTRTLAMQHSFLRALIIQASCHVLLIGTPVSVFLLAHIFDFTSSIWHYLTFILTLMLAQHGGVCAVVLLACSKPLRDAITEIGANSICVRALVRFEMCDADDDSVFKTITFSCFALFLPFYLAAFYALIYKCPTYFKHYRILLLLHVSGNFFFDTFMSFFWHPQFILPWVAICSTGIAHDFPFAMFYIFYANMIYTGLNILYMFEYRMSAVISNKFESTRRFFQCCQRFIEFQCVLICVNLMYCREHMISFEHKIAIHLRRGPMPYSAFCDRCIFYIDVDFIPCITLLILSASAFSKTVVLVVVYTSVTIRELRNSTKTASVKTLTMQRAFLNALIIQASSHVVFLAFPVCLFLLAHIIDVGTDLNVLAAIFSLMAAQHGGVCAILLIACSKPLRSSITQNCW</sequence>
<dbReference type="InterPro" id="IPR019422">
    <property type="entry name" value="7TM_GPCR_serpentine_rcpt_Srh"/>
</dbReference>
<dbReference type="EMBL" id="CADEPM010000004">
    <property type="protein sequence ID" value="CAB3405201.1"/>
    <property type="molecule type" value="Genomic_DNA"/>
</dbReference>
<keyword evidence="1" id="KW-1133">Transmembrane helix</keyword>
<evidence type="ECO:0000313" key="2">
    <source>
        <dbReference type="EMBL" id="CAB3405201.1"/>
    </source>
</evidence>
<dbReference type="PANTHER" id="PTHR47405">
    <property type="entry name" value="SERPENTINE RECEPTOR, CLASS H-RELATED"/>
    <property type="match status" value="1"/>
</dbReference>
<keyword evidence="1" id="KW-0472">Membrane</keyword>
<organism evidence="2 3">
    <name type="scientific">Caenorhabditis bovis</name>
    <dbReference type="NCBI Taxonomy" id="2654633"/>
    <lineage>
        <taxon>Eukaryota</taxon>
        <taxon>Metazoa</taxon>
        <taxon>Ecdysozoa</taxon>
        <taxon>Nematoda</taxon>
        <taxon>Chromadorea</taxon>
        <taxon>Rhabditida</taxon>
        <taxon>Rhabditina</taxon>
        <taxon>Rhabditomorpha</taxon>
        <taxon>Rhabditoidea</taxon>
        <taxon>Rhabditidae</taxon>
        <taxon>Peloderinae</taxon>
        <taxon>Caenorhabditis</taxon>
    </lineage>
</organism>
<feature type="transmembrane region" description="Helical" evidence="1">
    <location>
        <begin position="45"/>
        <end position="65"/>
    </location>
</feature>
<feature type="transmembrane region" description="Helical" evidence="1">
    <location>
        <begin position="589"/>
        <end position="614"/>
    </location>
</feature>
<accession>A0A8S1EYP0</accession>
<dbReference type="OrthoDB" id="5819469at2759"/>
<gene>
    <name evidence="2" type="ORF">CBOVIS_LOCUS7426</name>
</gene>
<keyword evidence="3" id="KW-1185">Reference proteome</keyword>
<feature type="transmembrane region" description="Helical" evidence="1">
    <location>
        <begin position="365"/>
        <end position="385"/>
    </location>
</feature>
<feature type="transmembrane region" description="Helical" evidence="1">
    <location>
        <begin position="405"/>
        <end position="428"/>
    </location>
</feature>
<reference evidence="2 3" key="1">
    <citation type="submission" date="2020-04" db="EMBL/GenBank/DDBJ databases">
        <authorList>
            <person name="Laetsch R D."/>
            <person name="Stevens L."/>
            <person name="Kumar S."/>
            <person name="Blaxter L. M."/>
        </authorList>
    </citation>
    <scope>NUCLEOTIDE SEQUENCE [LARGE SCALE GENOMIC DNA]</scope>
</reference>
<feature type="transmembrane region" description="Helical" evidence="1">
    <location>
        <begin position="85"/>
        <end position="108"/>
    </location>
</feature>
<feature type="transmembrane region" description="Helical" evidence="1">
    <location>
        <begin position="269"/>
        <end position="295"/>
    </location>
</feature>
<evidence type="ECO:0000256" key="1">
    <source>
        <dbReference type="SAM" id="Phobius"/>
    </source>
</evidence>
<feature type="transmembrane region" description="Helical" evidence="1">
    <location>
        <begin position="189"/>
        <end position="214"/>
    </location>
</feature>
<name>A0A8S1EYP0_9PELO</name>
<evidence type="ECO:0000313" key="3">
    <source>
        <dbReference type="Proteomes" id="UP000494206"/>
    </source>
</evidence>
<dbReference type="Proteomes" id="UP000494206">
    <property type="component" value="Unassembled WGS sequence"/>
</dbReference>
<dbReference type="AlphaFoldDB" id="A0A8S1EYP0"/>
<feature type="transmembrane region" description="Helical" evidence="1">
    <location>
        <begin position="333"/>
        <end position="353"/>
    </location>
</feature>
<comment type="caution">
    <text evidence="2">The sequence shown here is derived from an EMBL/GenBank/DDBJ whole genome shotgun (WGS) entry which is preliminary data.</text>
</comment>
<evidence type="ECO:0008006" key="4">
    <source>
        <dbReference type="Google" id="ProtNLM"/>
    </source>
</evidence>
<feature type="transmembrane region" description="Helical" evidence="1">
    <location>
        <begin position="555"/>
        <end position="583"/>
    </location>
</feature>